<dbReference type="Gene3D" id="2.60.40.1120">
    <property type="entry name" value="Carboxypeptidase-like, regulatory domain"/>
    <property type="match status" value="1"/>
</dbReference>
<name>A0A4R0N434_9SPHI</name>
<comment type="similarity">
    <text evidence="7">Belongs to the TonB-dependent receptor family.</text>
</comment>
<evidence type="ECO:0000313" key="9">
    <source>
        <dbReference type="EMBL" id="TCC94661.1"/>
    </source>
</evidence>
<dbReference type="InterPro" id="IPR037066">
    <property type="entry name" value="Plug_dom_sf"/>
</dbReference>
<dbReference type="NCBIfam" id="TIGR04057">
    <property type="entry name" value="SusC_RagA_signa"/>
    <property type="match status" value="1"/>
</dbReference>
<evidence type="ECO:0000256" key="2">
    <source>
        <dbReference type="ARBA" id="ARBA00022448"/>
    </source>
</evidence>
<evidence type="ECO:0000256" key="3">
    <source>
        <dbReference type="ARBA" id="ARBA00022452"/>
    </source>
</evidence>
<evidence type="ECO:0000259" key="8">
    <source>
        <dbReference type="Pfam" id="PF07715"/>
    </source>
</evidence>
<protein>
    <submittedName>
        <fullName evidence="9">SusC/RagA family TonB-linked outer membrane protein</fullName>
    </submittedName>
</protein>
<dbReference type="InterPro" id="IPR023996">
    <property type="entry name" value="TonB-dep_OMP_SusC/RagA"/>
</dbReference>
<sequence length="1181" mass="132226">MYKIYTKKPGIPLGYIYKFLLIMRLTTVLLIATVMQVSATSFAQKITINKKNASLDMVINDIRQQSGFDFIYKLDLLKKAKPVTINVKNIDLIDVLKQCFKDQPFTFSLVDKTVILRENEREKATLNIVLEGKVTDTLGHPIPGATIKVMQTDLFTKTDGQGKFRLSSVPADAVLLVSYVGYNTKRVAIADLKRPISIILHEGLTRLEEAVIISTGLQQLSRNVAVGSVAIATAKDLENSGITTFDKALAGKLPGVYVRSVTGRPGETGQIIIRGVNTLTGNVEPLYVLDGMPLQEGEVSGGMNALISNGIGNIPPENIETITILKDATAAAIYGSRAANGVIVITTKTGKAGSDYINYSGKFGITQKPENKFKFMNSQEKIGFERDLYNNFHMSYERSGRVGQLLNLVENGAMTSAEAEQKIAQLGQTNTNWIDELYRNAFSQSHNISMSGGNTKTTYFTSLNYQNSQGSLIENKFQTAGFNMKLSRFITNKLLVNLNLYSTIKRNVEGQAGMDPFKYAVFANPYEKPYNVDGSYAADMTYREIPYTIGTAPALQYSNFNILRELRENKLTNNYGNVRGQIGVEYNFLKGFKYTGNVSGSYTSVHDKDESYAGTYRSWINNWLNKSSSNSNVLSDYNRGFLEEKTGRTMDYTVRNTLEYMKKINKHFVQAFTAFEFGAILNDRFNHFNPIYLQEYAIAGYPSWDLVPDTRFMNLDLSRFGGTSTRENRNASYIGSLVYSYNDRYVFNGNLRYDGVDIIGSNNQFSPLWSAGVKWNAHNESFLEKYNSIISRLVLSMGYGYRGSINRSALPFHTYTLGTNVYNNIAVAQAFAYGNPVIKWEKKQETNLGAEISLFNGRINTEFRYFKEKVNDLLDNTTTPPSVGRPSAIVNIGTMSNKGFEISARFEAIKTKDLLWEVSGNITRVKNNLDNIFEKTVPNIANSATRNIQGYPVNGWYGYKFSHVDPENGSLMVYAKKKKTELVGTEVVTSYTDELVDLSKTSTAVLQSDYVTSYLGHRDPELYGGFSTRFIYKSLEFATTFVLATGNQIMGFRDRREGPTLNPDDITASRTNRLKENLNRWAQVGDITNIPLYKNGTSSYTQYLISTDLEKGNYLKCNEMSFSWRAPKSLLKQTALKTLKATLVANNLFMVSNYSGTDPETQTTFGYPNTKAYTLSLTVGF</sequence>
<evidence type="ECO:0000256" key="6">
    <source>
        <dbReference type="ARBA" id="ARBA00023237"/>
    </source>
</evidence>
<dbReference type="AlphaFoldDB" id="A0A4R0N434"/>
<dbReference type="Pfam" id="PF07715">
    <property type="entry name" value="Plug"/>
    <property type="match status" value="1"/>
</dbReference>
<evidence type="ECO:0000256" key="4">
    <source>
        <dbReference type="ARBA" id="ARBA00022692"/>
    </source>
</evidence>
<dbReference type="GO" id="GO:0009279">
    <property type="term" value="C:cell outer membrane"/>
    <property type="evidence" value="ECO:0007669"/>
    <property type="project" value="UniProtKB-SubCell"/>
</dbReference>
<comment type="subcellular location">
    <subcellularLocation>
        <location evidence="1 7">Cell outer membrane</location>
        <topology evidence="1 7">Multi-pass membrane protein</topology>
    </subcellularLocation>
</comment>
<keyword evidence="5 7" id="KW-0472">Membrane</keyword>
<evidence type="ECO:0000313" key="10">
    <source>
        <dbReference type="Proteomes" id="UP000291117"/>
    </source>
</evidence>
<dbReference type="OrthoDB" id="9768177at2"/>
<dbReference type="PROSITE" id="PS52016">
    <property type="entry name" value="TONB_DEPENDENT_REC_3"/>
    <property type="match status" value="1"/>
</dbReference>
<evidence type="ECO:0000256" key="5">
    <source>
        <dbReference type="ARBA" id="ARBA00023136"/>
    </source>
</evidence>
<keyword evidence="3 7" id="KW-1134">Transmembrane beta strand</keyword>
<dbReference type="InterPro" id="IPR012910">
    <property type="entry name" value="Plug_dom"/>
</dbReference>
<evidence type="ECO:0000256" key="1">
    <source>
        <dbReference type="ARBA" id="ARBA00004571"/>
    </source>
</evidence>
<dbReference type="InterPro" id="IPR008969">
    <property type="entry name" value="CarboxyPept-like_regulatory"/>
</dbReference>
<reference evidence="9 10" key="1">
    <citation type="submission" date="2019-02" db="EMBL/GenBank/DDBJ databases">
        <title>Pedobacter sp. RP-3-8 sp. nov., isolated from Arctic soil.</title>
        <authorList>
            <person name="Dahal R.H."/>
        </authorList>
    </citation>
    <scope>NUCLEOTIDE SEQUENCE [LARGE SCALE GENOMIC DNA]</scope>
    <source>
        <strain evidence="9 10">RP-3-8</strain>
    </source>
</reference>
<dbReference type="InterPro" id="IPR039426">
    <property type="entry name" value="TonB-dep_rcpt-like"/>
</dbReference>
<dbReference type="Pfam" id="PF13715">
    <property type="entry name" value="CarbopepD_reg_2"/>
    <property type="match status" value="1"/>
</dbReference>
<gene>
    <name evidence="9" type="ORF">EZ444_16815</name>
</gene>
<evidence type="ECO:0000256" key="7">
    <source>
        <dbReference type="PROSITE-ProRule" id="PRU01360"/>
    </source>
</evidence>
<organism evidence="9 10">
    <name type="scientific">Pedobacter hiemivivus</name>
    <dbReference type="NCBI Taxonomy" id="2530454"/>
    <lineage>
        <taxon>Bacteria</taxon>
        <taxon>Pseudomonadati</taxon>
        <taxon>Bacteroidota</taxon>
        <taxon>Sphingobacteriia</taxon>
        <taxon>Sphingobacteriales</taxon>
        <taxon>Sphingobacteriaceae</taxon>
        <taxon>Pedobacter</taxon>
    </lineage>
</organism>
<accession>A0A4R0N434</accession>
<feature type="domain" description="TonB-dependent receptor plug" evidence="8">
    <location>
        <begin position="227"/>
        <end position="342"/>
    </location>
</feature>
<dbReference type="EMBL" id="SJSM01000011">
    <property type="protein sequence ID" value="TCC94661.1"/>
    <property type="molecule type" value="Genomic_DNA"/>
</dbReference>
<dbReference type="RefSeq" id="WP_131610313.1">
    <property type="nucleotide sequence ID" value="NZ_SJSM01000011.1"/>
</dbReference>
<dbReference type="SUPFAM" id="SSF49464">
    <property type="entry name" value="Carboxypeptidase regulatory domain-like"/>
    <property type="match status" value="1"/>
</dbReference>
<dbReference type="Gene3D" id="2.40.170.20">
    <property type="entry name" value="TonB-dependent receptor, beta-barrel domain"/>
    <property type="match status" value="1"/>
</dbReference>
<keyword evidence="4 7" id="KW-0812">Transmembrane</keyword>
<proteinExistence type="inferred from homology"/>
<keyword evidence="2 7" id="KW-0813">Transport</keyword>
<dbReference type="InterPro" id="IPR036942">
    <property type="entry name" value="Beta-barrel_TonB_sf"/>
</dbReference>
<keyword evidence="10" id="KW-1185">Reference proteome</keyword>
<dbReference type="Gene3D" id="2.170.130.10">
    <property type="entry name" value="TonB-dependent receptor, plug domain"/>
    <property type="match status" value="1"/>
</dbReference>
<dbReference type="Proteomes" id="UP000291117">
    <property type="component" value="Unassembled WGS sequence"/>
</dbReference>
<comment type="caution">
    <text evidence="9">The sequence shown here is derived from an EMBL/GenBank/DDBJ whole genome shotgun (WGS) entry which is preliminary data.</text>
</comment>
<keyword evidence="6 7" id="KW-0998">Cell outer membrane</keyword>
<dbReference type="NCBIfam" id="TIGR04056">
    <property type="entry name" value="OMP_RagA_SusC"/>
    <property type="match status" value="1"/>
</dbReference>
<dbReference type="InterPro" id="IPR023997">
    <property type="entry name" value="TonB-dep_OMP_SusC/RagA_CS"/>
</dbReference>
<dbReference type="SUPFAM" id="SSF56935">
    <property type="entry name" value="Porins"/>
    <property type="match status" value="1"/>
</dbReference>